<dbReference type="AlphaFoldDB" id="A0A4C1X8H7"/>
<organism evidence="1 2">
    <name type="scientific">Eumeta variegata</name>
    <name type="common">Bagworm moth</name>
    <name type="synonym">Eumeta japonica</name>
    <dbReference type="NCBI Taxonomy" id="151549"/>
    <lineage>
        <taxon>Eukaryota</taxon>
        <taxon>Metazoa</taxon>
        <taxon>Ecdysozoa</taxon>
        <taxon>Arthropoda</taxon>
        <taxon>Hexapoda</taxon>
        <taxon>Insecta</taxon>
        <taxon>Pterygota</taxon>
        <taxon>Neoptera</taxon>
        <taxon>Endopterygota</taxon>
        <taxon>Lepidoptera</taxon>
        <taxon>Glossata</taxon>
        <taxon>Ditrysia</taxon>
        <taxon>Tineoidea</taxon>
        <taxon>Psychidae</taxon>
        <taxon>Oiketicinae</taxon>
        <taxon>Eumeta</taxon>
    </lineage>
</organism>
<reference evidence="1 2" key="1">
    <citation type="journal article" date="2019" name="Commun. Biol.">
        <title>The bagworm genome reveals a unique fibroin gene that provides high tensile strength.</title>
        <authorList>
            <person name="Kono N."/>
            <person name="Nakamura H."/>
            <person name="Ohtoshi R."/>
            <person name="Tomita M."/>
            <person name="Numata K."/>
            <person name="Arakawa K."/>
        </authorList>
    </citation>
    <scope>NUCLEOTIDE SEQUENCE [LARGE SCALE GENOMIC DNA]</scope>
</reference>
<name>A0A4C1X8H7_EUMVA</name>
<evidence type="ECO:0000313" key="1">
    <source>
        <dbReference type="EMBL" id="GBP60101.1"/>
    </source>
</evidence>
<accession>A0A4C1X8H7</accession>
<dbReference type="EMBL" id="BGZK01000779">
    <property type="protein sequence ID" value="GBP60101.1"/>
    <property type="molecule type" value="Genomic_DNA"/>
</dbReference>
<sequence>MGRVLQFIDLYSWRESDYAAKRKRIRKREDDPVWKSNNMDNAGVTKTADSEEYKKTAIRPLPTEKLMRGHPVERNGRLHSLSVKMKQGMVKLNTRISRTEGVEEETKSQAVLAGEHPYTRLYIAWMQVQMHHGGVEMVVNELQDLRNPSQADIPVRPWCTTRGRSHTLIWTLRPVPGHRGPPTQQTIRRPFHMFDHASRSSRARGVPLRGCSHTHSQVLNDMSGVSDGDLGTTGAPSSWVRTTSYEERYYEHFKRERPSIWLAGDTYRQEQHPKEEVLSTLLAEVEFTVNSRLLTHVSVSAEDPEALTPNHFLMGGAARVPTPGAFVEADLSSRQQWRCA</sequence>
<dbReference type="PANTHER" id="PTHR47331">
    <property type="entry name" value="PHD-TYPE DOMAIN-CONTAINING PROTEIN"/>
    <property type="match status" value="1"/>
</dbReference>
<comment type="caution">
    <text evidence="1">The sequence shown here is derived from an EMBL/GenBank/DDBJ whole genome shotgun (WGS) entry which is preliminary data.</text>
</comment>
<protein>
    <submittedName>
        <fullName evidence="1">Uncharacterized protein</fullName>
    </submittedName>
</protein>
<proteinExistence type="predicted"/>
<gene>
    <name evidence="1" type="ORF">EVAR_31362_1</name>
</gene>
<dbReference type="OrthoDB" id="10049357at2759"/>
<evidence type="ECO:0000313" key="2">
    <source>
        <dbReference type="Proteomes" id="UP000299102"/>
    </source>
</evidence>
<keyword evidence="2" id="KW-1185">Reference proteome</keyword>
<dbReference type="Proteomes" id="UP000299102">
    <property type="component" value="Unassembled WGS sequence"/>
</dbReference>